<name>A0A8S1H9J5_9PELO</name>
<keyword evidence="1" id="KW-0732">Signal</keyword>
<evidence type="ECO:0008006" key="7">
    <source>
        <dbReference type="Google" id="ProtNLM"/>
    </source>
</evidence>
<dbReference type="EMBL" id="CAJGYM010000029">
    <property type="protein sequence ID" value="CAD6192653.1"/>
    <property type="molecule type" value="Genomic_DNA"/>
</dbReference>
<dbReference type="Pfam" id="PF24511">
    <property type="entry name" value="DUF7591"/>
    <property type="match status" value="1"/>
</dbReference>
<dbReference type="SUPFAM" id="SSF49854">
    <property type="entry name" value="Spermadhesin, CUB domain"/>
    <property type="match status" value="1"/>
</dbReference>
<dbReference type="PANTHER" id="PTHR47920:SF1">
    <property type="entry name" value="CUB-LIKE DOMAIN-CONTAINING PROTEIN"/>
    <property type="match status" value="1"/>
</dbReference>
<sequence length="491" mass="53948">MTALLRIFSLTILIGAVSSDYTCDTKSTVNGGLDTIYSVPTGWNGTENPALLPPNLNCSWTFNVPAGQFAVLYLKSTTISDFFVLTDSAGNAERIHIDMQGTNYFYTQPYFKVDLATTAFTNGSLSFVVHWVEIPNNYTTSRKMVVRNAQGFLISADDTISPLIVTADTQVSVLATPLMGTLDFLPFLRATMIYDGDSINATFIGSLYTGISQKRQLVSTGKKLTIFTLAGMSAHQQILIQDYDNTRDIVEYQVPLCITPICATTFDASKGPAAITTVLGSSDAEYLTNVDMNENSNLTIFAGLKMVDPWNKLATYRRQDLTNRLPQEIRGYLRTYYFSSGAGSIGFTRNTATAKWGTPRIGRSGFVMSNNYPFSDKNQAGTDVFSSYDGNLKTPYSFFYSLSTDNLRATNSFITISGNGDKNSYVARIDSKSPQNATGSFVSSEITIKMMNDGISTGFFVQFSFDSAGFISSYIPSISLVLLFKAIFEFF</sequence>
<evidence type="ECO:0000256" key="1">
    <source>
        <dbReference type="SAM" id="SignalP"/>
    </source>
</evidence>
<accession>A0A8S1H9J5</accession>
<comment type="caution">
    <text evidence="5">The sequence shown here is derived from an EMBL/GenBank/DDBJ whole genome shotgun (WGS) entry which is preliminary data.</text>
</comment>
<reference evidence="5" key="1">
    <citation type="submission" date="2020-10" db="EMBL/GenBank/DDBJ databases">
        <authorList>
            <person name="Kikuchi T."/>
        </authorList>
    </citation>
    <scope>NUCLEOTIDE SEQUENCE</scope>
    <source>
        <strain evidence="5">NKZ352</strain>
    </source>
</reference>
<feature type="chain" id="PRO_5035871140" description="CUB-like domain-containing protein" evidence="1">
    <location>
        <begin position="20"/>
        <end position="491"/>
    </location>
</feature>
<protein>
    <recommendedName>
        <fullName evidence="7">CUB-like domain-containing protein</fullName>
    </recommendedName>
</protein>
<evidence type="ECO:0000259" key="3">
    <source>
        <dbReference type="Pfam" id="PF24511"/>
    </source>
</evidence>
<dbReference type="InterPro" id="IPR003366">
    <property type="entry name" value="CUB-like_dom"/>
</dbReference>
<dbReference type="OrthoDB" id="5834179at2759"/>
<evidence type="ECO:0000259" key="4">
    <source>
        <dbReference type="Pfam" id="PF24512"/>
    </source>
</evidence>
<organism evidence="5 6">
    <name type="scientific">Caenorhabditis auriculariae</name>
    <dbReference type="NCBI Taxonomy" id="2777116"/>
    <lineage>
        <taxon>Eukaryota</taxon>
        <taxon>Metazoa</taxon>
        <taxon>Ecdysozoa</taxon>
        <taxon>Nematoda</taxon>
        <taxon>Chromadorea</taxon>
        <taxon>Rhabditida</taxon>
        <taxon>Rhabditina</taxon>
        <taxon>Rhabditomorpha</taxon>
        <taxon>Rhabditoidea</taxon>
        <taxon>Rhabditidae</taxon>
        <taxon>Peloderinae</taxon>
        <taxon>Caenorhabditis</taxon>
    </lineage>
</organism>
<evidence type="ECO:0000313" key="5">
    <source>
        <dbReference type="EMBL" id="CAD6192653.1"/>
    </source>
</evidence>
<dbReference type="Proteomes" id="UP000835052">
    <property type="component" value="Unassembled WGS sequence"/>
</dbReference>
<evidence type="ECO:0000313" key="6">
    <source>
        <dbReference type="Proteomes" id="UP000835052"/>
    </source>
</evidence>
<dbReference type="AlphaFoldDB" id="A0A8S1H9J5"/>
<dbReference type="InterPro" id="IPR035914">
    <property type="entry name" value="Sperma_CUB_dom_sf"/>
</dbReference>
<keyword evidence="6" id="KW-1185">Reference proteome</keyword>
<gene>
    <name evidence="5" type="ORF">CAUJ_LOCUS8572</name>
</gene>
<feature type="domain" description="DUF7591" evidence="3">
    <location>
        <begin position="245"/>
        <end position="350"/>
    </location>
</feature>
<feature type="domain" description="DUF7592" evidence="4">
    <location>
        <begin position="157"/>
        <end position="229"/>
    </location>
</feature>
<feature type="signal peptide" evidence="1">
    <location>
        <begin position="1"/>
        <end position="19"/>
    </location>
</feature>
<dbReference type="InterPro" id="IPR056013">
    <property type="entry name" value="DUF7591"/>
</dbReference>
<feature type="domain" description="CUB-like" evidence="2">
    <location>
        <begin position="19"/>
        <end position="135"/>
    </location>
</feature>
<dbReference type="PANTHER" id="PTHR47920">
    <property type="entry name" value="PROTEIN CBG13378-RELATED"/>
    <property type="match status" value="1"/>
</dbReference>
<dbReference type="InterPro" id="IPR056014">
    <property type="entry name" value="DUF7592"/>
</dbReference>
<dbReference type="Pfam" id="PF02408">
    <property type="entry name" value="CUB_2"/>
    <property type="match status" value="1"/>
</dbReference>
<dbReference type="Pfam" id="PF24512">
    <property type="entry name" value="DUF7592"/>
    <property type="match status" value="1"/>
</dbReference>
<evidence type="ECO:0000259" key="2">
    <source>
        <dbReference type="Pfam" id="PF02408"/>
    </source>
</evidence>
<proteinExistence type="predicted"/>